<keyword evidence="3" id="KW-1185">Reference proteome</keyword>
<name>A0ABR7T5U7_HELCL</name>
<evidence type="ECO:0000259" key="1">
    <source>
        <dbReference type="Pfam" id="PF00881"/>
    </source>
</evidence>
<evidence type="ECO:0000313" key="3">
    <source>
        <dbReference type="Proteomes" id="UP000617402"/>
    </source>
</evidence>
<evidence type="ECO:0000313" key="2">
    <source>
        <dbReference type="EMBL" id="MBC9786149.1"/>
    </source>
</evidence>
<dbReference type="RefSeq" id="WP_188041576.1">
    <property type="nucleotide sequence ID" value="NZ_JACVHF010000027.1"/>
</dbReference>
<accession>A0ABR7T5U7</accession>
<dbReference type="PANTHER" id="PTHR23026:SF123">
    <property type="entry name" value="NAD(P)H NITROREDUCTASE RV3131-RELATED"/>
    <property type="match status" value="1"/>
</dbReference>
<dbReference type="Pfam" id="PF00881">
    <property type="entry name" value="Nitroreductase"/>
    <property type="match status" value="1"/>
</dbReference>
<sequence>MNLHKAIYERRSVRKYTSQLVQREQIEALLEHAIQAPSAMNKQPWAFVVIQDKERLQVYSDRAKEMLLSEMDQKPYLARYRSLFLNENYNIFFNAGTLIVILAKPKGPDPKTDCNLAAQNLMLAAHGMGLGTCWIGFAYPFLNQPEIKAELGIPPEYHAVAPVIVGYPEEPPRSVKRIRPEIVTWVEA</sequence>
<proteinExistence type="predicted"/>
<dbReference type="SUPFAM" id="SSF55469">
    <property type="entry name" value="FMN-dependent nitroreductase-like"/>
    <property type="match status" value="1"/>
</dbReference>
<dbReference type="EMBL" id="JACVHF010000027">
    <property type="protein sequence ID" value="MBC9786149.1"/>
    <property type="molecule type" value="Genomic_DNA"/>
</dbReference>
<dbReference type="InterPro" id="IPR000415">
    <property type="entry name" value="Nitroreductase-like"/>
</dbReference>
<dbReference type="Gene3D" id="3.40.109.10">
    <property type="entry name" value="NADH Oxidase"/>
    <property type="match status" value="1"/>
</dbReference>
<dbReference type="Proteomes" id="UP000617402">
    <property type="component" value="Unassembled WGS sequence"/>
</dbReference>
<gene>
    <name evidence="2" type="ORF">H1S01_16920</name>
</gene>
<organism evidence="2 3">
    <name type="scientific">Heliobacterium chlorum</name>
    <dbReference type="NCBI Taxonomy" id="2698"/>
    <lineage>
        <taxon>Bacteria</taxon>
        <taxon>Bacillati</taxon>
        <taxon>Bacillota</taxon>
        <taxon>Clostridia</taxon>
        <taxon>Eubacteriales</taxon>
        <taxon>Heliobacteriaceae</taxon>
        <taxon>Heliobacterium</taxon>
    </lineage>
</organism>
<comment type="caution">
    <text evidence="2">The sequence shown here is derived from an EMBL/GenBank/DDBJ whole genome shotgun (WGS) entry which is preliminary data.</text>
</comment>
<reference evidence="2 3" key="1">
    <citation type="submission" date="2020-07" db="EMBL/GenBank/DDBJ databases">
        <title>Draft whole-genome sequence of Heliobacterium chlorum DSM 3682, type strain.</title>
        <authorList>
            <person name="Kyndt J.A."/>
            <person name="Meyer T.E."/>
            <person name="Imhoff J.F."/>
        </authorList>
    </citation>
    <scope>NUCLEOTIDE SEQUENCE [LARGE SCALE GENOMIC DNA]</scope>
    <source>
        <strain evidence="2 3">DSM 3682</strain>
    </source>
</reference>
<dbReference type="PANTHER" id="PTHR23026">
    <property type="entry name" value="NADPH NITROREDUCTASE"/>
    <property type="match status" value="1"/>
</dbReference>
<dbReference type="CDD" id="cd02136">
    <property type="entry name" value="PnbA_NfnB-like"/>
    <property type="match status" value="1"/>
</dbReference>
<protein>
    <submittedName>
        <fullName evidence="2">Nitroreductase</fullName>
    </submittedName>
</protein>
<dbReference type="InterPro" id="IPR029479">
    <property type="entry name" value="Nitroreductase"/>
</dbReference>
<dbReference type="InterPro" id="IPR050627">
    <property type="entry name" value="Nitroreductase/BluB"/>
</dbReference>
<feature type="domain" description="Nitroreductase" evidence="1">
    <location>
        <begin position="7"/>
        <end position="167"/>
    </location>
</feature>